<sequence>MTDQIDQPKRRGRPARISRERIIDVARSMEPSTLTMRAVAAELGVDPSAVNYHVTDRNTLLELVAEDVVLSQIDGARLPDEADWRDALRIFAARLRGAVIRSGSHSPYFRFPAGGAPHALGIVEDLSERLARAGMDADDTIRAVTAVNQITFAAAREAVLTADGRQHPQLAEMKRALGELDADGLRGARAVIERWEPGSDVQFEYNIELLIAGIEHRLAAAKPTSNTGPGRTAS</sequence>
<evidence type="ECO:0000313" key="6">
    <source>
        <dbReference type="Proteomes" id="UP001501343"/>
    </source>
</evidence>
<evidence type="ECO:0000256" key="1">
    <source>
        <dbReference type="ARBA" id="ARBA00022491"/>
    </source>
</evidence>
<evidence type="ECO:0000313" key="5">
    <source>
        <dbReference type="EMBL" id="GAA1917872.1"/>
    </source>
</evidence>
<dbReference type="SUPFAM" id="SSF48498">
    <property type="entry name" value="Tetracyclin repressor-like, C-terminal domain"/>
    <property type="match status" value="1"/>
</dbReference>
<organism evidence="5 6">
    <name type="scientific">Microbacterium aoyamense</name>
    <dbReference type="NCBI Taxonomy" id="344166"/>
    <lineage>
        <taxon>Bacteria</taxon>
        <taxon>Bacillati</taxon>
        <taxon>Actinomycetota</taxon>
        <taxon>Actinomycetes</taxon>
        <taxon>Micrococcales</taxon>
        <taxon>Microbacteriaceae</taxon>
        <taxon>Microbacterium</taxon>
    </lineage>
</organism>
<reference evidence="5 6" key="1">
    <citation type="journal article" date="2019" name="Int. J. Syst. Evol. Microbiol.">
        <title>The Global Catalogue of Microorganisms (GCM) 10K type strain sequencing project: providing services to taxonomists for standard genome sequencing and annotation.</title>
        <authorList>
            <consortium name="The Broad Institute Genomics Platform"/>
            <consortium name="The Broad Institute Genome Sequencing Center for Infectious Disease"/>
            <person name="Wu L."/>
            <person name="Ma J."/>
        </authorList>
    </citation>
    <scope>NUCLEOTIDE SEQUENCE [LARGE SCALE GENOMIC DNA]</scope>
    <source>
        <strain evidence="5 6">JCM 14900</strain>
    </source>
</reference>
<comment type="caution">
    <text evidence="5">The sequence shown here is derived from an EMBL/GenBank/DDBJ whole genome shotgun (WGS) entry which is preliminary data.</text>
</comment>
<protein>
    <submittedName>
        <fullName evidence="5">TetR/AcrR family transcriptional regulator</fullName>
    </submittedName>
</protein>
<dbReference type="Pfam" id="PF02909">
    <property type="entry name" value="TetR_C_1"/>
    <property type="match status" value="1"/>
</dbReference>
<dbReference type="InterPro" id="IPR003012">
    <property type="entry name" value="Tet_transcr_reg_TetR"/>
</dbReference>
<dbReference type="Proteomes" id="UP001501343">
    <property type="component" value="Unassembled WGS sequence"/>
</dbReference>
<keyword evidence="6" id="KW-1185">Reference proteome</keyword>
<accession>A0ABN2PEN7</accession>
<keyword evidence="2" id="KW-0805">Transcription regulation</keyword>
<proteinExistence type="predicted"/>
<dbReference type="SUPFAM" id="SSF46689">
    <property type="entry name" value="Homeodomain-like"/>
    <property type="match status" value="1"/>
</dbReference>
<evidence type="ECO:0000256" key="2">
    <source>
        <dbReference type="ARBA" id="ARBA00023015"/>
    </source>
</evidence>
<dbReference type="InterPro" id="IPR009057">
    <property type="entry name" value="Homeodomain-like_sf"/>
</dbReference>
<dbReference type="InterPro" id="IPR036271">
    <property type="entry name" value="Tet_transcr_reg_TetR-rel_C_sf"/>
</dbReference>
<name>A0ABN2PEN7_9MICO</name>
<feature type="domain" description="Tetracycline repressor TetR C-terminal" evidence="4">
    <location>
        <begin position="80"/>
        <end position="217"/>
    </location>
</feature>
<dbReference type="Gene3D" id="1.10.357.10">
    <property type="entry name" value="Tetracycline Repressor, domain 2"/>
    <property type="match status" value="1"/>
</dbReference>
<keyword evidence="1" id="KW-0678">Repressor</keyword>
<dbReference type="InterPro" id="IPR004111">
    <property type="entry name" value="Repressor_TetR_C"/>
</dbReference>
<evidence type="ECO:0000256" key="3">
    <source>
        <dbReference type="ARBA" id="ARBA00023163"/>
    </source>
</evidence>
<keyword evidence="3" id="KW-0804">Transcription</keyword>
<dbReference type="EMBL" id="BAAAOF010000002">
    <property type="protein sequence ID" value="GAA1917872.1"/>
    <property type="molecule type" value="Genomic_DNA"/>
</dbReference>
<gene>
    <name evidence="5" type="ORF">GCM10009775_08040</name>
</gene>
<dbReference type="Gene3D" id="1.10.10.60">
    <property type="entry name" value="Homeodomain-like"/>
    <property type="match status" value="1"/>
</dbReference>
<dbReference type="PRINTS" id="PR00400">
    <property type="entry name" value="TETREPRESSOR"/>
</dbReference>
<evidence type="ECO:0000259" key="4">
    <source>
        <dbReference type="Pfam" id="PF02909"/>
    </source>
</evidence>